<evidence type="ECO:0000256" key="1">
    <source>
        <dbReference type="ARBA" id="ARBA00008901"/>
    </source>
</evidence>
<comment type="similarity">
    <text evidence="1">Belongs to the BROX family.</text>
</comment>
<dbReference type="Gene3D" id="1.25.40.280">
    <property type="entry name" value="alix/aip1 like domains"/>
    <property type="match status" value="1"/>
</dbReference>
<dbReference type="SMART" id="SM01041">
    <property type="entry name" value="BRO1"/>
    <property type="match status" value="1"/>
</dbReference>
<reference evidence="3 4" key="1">
    <citation type="submission" date="2015-01" db="EMBL/GenBank/DDBJ databases">
        <title>Genome of allotetraploid Gossypium barbadense reveals genomic plasticity and fiber elongation in cotton evolution.</title>
        <authorList>
            <person name="Chen X."/>
            <person name="Liu X."/>
            <person name="Zhao B."/>
            <person name="Zheng H."/>
            <person name="Hu Y."/>
            <person name="Lu G."/>
            <person name="Yang C."/>
            <person name="Chen J."/>
            <person name="Shan C."/>
            <person name="Zhang L."/>
            <person name="Zhou Y."/>
            <person name="Wang L."/>
            <person name="Guo W."/>
            <person name="Bai Y."/>
            <person name="Ruan J."/>
            <person name="Shangguan X."/>
            <person name="Mao Y."/>
            <person name="Jiang J."/>
            <person name="Zhu Y."/>
            <person name="Lei J."/>
            <person name="Kang H."/>
            <person name="Chen S."/>
            <person name="He X."/>
            <person name="Wang R."/>
            <person name="Wang Y."/>
            <person name="Chen J."/>
            <person name="Wang L."/>
            <person name="Yu S."/>
            <person name="Wang B."/>
            <person name="Wei J."/>
            <person name="Song S."/>
            <person name="Lu X."/>
            <person name="Gao Z."/>
            <person name="Gu W."/>
            <person name="Deng X."/>
            <person name="Ma D."/>
            <person name="Wang S."/>
            <person name="Liang W."/>
            <person name="Fang L."/>
            <person name="Cai C."/>
            <person name="Zhu X."/>
            <person name="Zhou B."/>
            <person name="Zhang Y."/>
            <person name="Chen Z."/>
            <person name="Xu S."/>
            <person name="Zhu R."/>
            <person name="Wang S."/>
            <person name="Zhang T."/>
            <person name="Zhao G."/>
        </authorList>
    </citation>
    <scope>NUCLEOTIDE SEQUENCE [LARGE SCALE GENOMIC DNA]</scope>
    <source>
        <strain evidence="4">cv. Xinhai21</strain>
        <tissue evidence="3">Leaf</tissue>
    </source>
</reference>
<sequence>MGCLLSTPEVAGGARRRPRNIGEVVVFVPGLRIPRPLDFAQPLGDGLSKSLVERLSALRTRIEVMAGQEAPMTTKPRRTATQHGGSTLTDLQQALEDYLPVLLGLVENGNWLKHNLRFCWINQEDDVEETTMSDSWYEVLSVLHLMAVLLLSQANLLLLPNKFTSGYQSTALEDCKRASIDIFLKAAGYLDFAVQKVLPQLPLELRSDLPLDLSEGVLKALCLQALGQGVEIQLGMAIDSIKATLAVKRRLACEMVKYWHQVPQPGVAFPISYSLEDPSYFEGKCQLILGSLVPREMAEEYIKELPVANGWGEKHKLFIQWKHIEAKAIAYYLHGLILEEGNTSAGIAAAALQAAEEYLKESKMACDSFHVTLPSSRNPPPWGASKYLAERIPKDISSKTINWDSQKHEMIKHVAPALPDFVLSLKPDEYQLPSTDPSWNDLHAQNVVPTK</sequence>
<feature type="domain" description="BRO1" evidence="2">
    <location>
        <begin position="25"/>
        <end position="451"/>
    </location>
</feature>
<dbReference type="EMBL" id="KZ670557">
    <property type="protein sequence ID" value="PPR83032.1"/>
    <property type="molecule type" value="Genomic_DNA"/>
</dbReference>
<protein>
    <recommendedName>
        <fullName evidence="2">BRO1 domain-containing protein</fullName>
    </recommendedName>
</protein>
<dbReference type="AlphaFoldDB" id="A0A2P5VW09"/>
<dbReference type="Proteomes" id="UP000239757">
    <property type="component" value="Unassembled WGS sequence"/>
</dbReference>
<organism evidence="3 4">
    <name type="scientific">Gossypium barbadense</name>
    <name type="common">Sea Island cotton</name>
    <name type="synonym">Hibiscus barbadensis</name>
    <dbReference type="NCBI Taxonomy" id="3634"/>
    <lineage>
        <taxon>Eukaryota</taxon>
        <taxon>Viridiplantae</taxon>
        <taxon>Streptophyta</taxon>
        <taxon>Embryophyta</taxon>
        <taxon>Tracheophyta</taxon>
        <taxon>Spermatophyta</taxon>
        <taxon>Magnoliopsida</taxon>
        <taxon>eudicotyledons</taxon>
        <taxon>Gunneridae</taxon>
        <taxon>Pentapetalae</taxon>
        <taxon>rosids</taxon>
        <taxon>malvids</taxon>
        <taxon>Malvales</taxon>
        <taxon>Malvaceae</taxon>
        <taxon>Malvoideae</taxon>
        <taxon>Gossypium</taxon>
    </lineage>
</organism>
<proteinExistence type="inferred from homology"/>
<dbReference type="InterPro" id="IPR038499">
    <property type="entry name" value="BRO1_sf"/>
</dbReference>
<gene>
    <name evidence="3" type="ORF">GOBAR_AA37675</name>
</gene>
<dbReference type="PANTHER" id="PTHR23032">
    <property type="entry name" value="BRO1 DOMAIN-CONTAINING PROTEIN BROX"/>
    <property type="match status" value="1"/>
</dbReference>
<dbReference type="PANTHER" id="PTHR23032:SF12">
    <property type="entry name" value="BRO1 DOMAIN-CONTAINING PROTEIN"/>
    <property type="match status" value="1"/>
</dbReference>
<dbReference type="OrthoDB" id="1909455at2759"/>
<name>A0A2P5VW09_GOSBA</name>
<dbReference type="PROSITE" id="PS51180">
    <property type="entry name" value="BRO1"/>
    <property type="match status" value="1"/>
</dbReference>
<evidence type="ECO:0000259" key="2">
    <source>
        <dbReference type="PROSITE" id="PS51180"/>
    </source>
</evidence>
<dbReference type="InterPro" id="IPR038898">
    <property type="entry name" value="BROX"/>
</dbReference>
<evidence type="ECO:0000313" key="3">
    <source>
        <dbReference type="EMBL" id="PPR83032.1"/>
    </source>
</evidence>
<dbReference type="InterPro" id="IPR004328">
    <property type="entry name" value="BRO1_dom"/>
</dbReference>
<dbReference type="Pfam" id="PF03097">
    <property type="entry name" value="BRO1"/>
    <property type="match status" value="1"/>
</dbReference>
<accession>A0A2P5VW09</accession>
<evidence type="ECO:0000313" key="4">
    <source>
        <dbReference type="Proteomes" id="UP000239757"/>
    </source>
</evidence>